<organism evidence="1 2">
    <name type="scientific">Caenorhabditis nigoni</name>
    <dbReference type="NCBI Taxonomy" id="1611254"/>
    <lineage>
        <taxon>Eukaryota</taxon>
        <taxon>Metazoa</taxon>
        <taxon>Ecdysozoa</taxon>
        <taxon>Nematoda</taxon>
        <taxon>Chromadorea</taxon>
        <taxon>Rhabditida</taxon>
        <taxon>Rhabditina</taxon>
        <taxon>Rhabditomorpha</taxon>
        <taxon>Rhabditoidea</taxon>
        <taxon>Rhabditidae</taxon>
        <taxon>Peloderinae</taxon>
        <taxon>Caenorhabditis</taxon>
    </lineage>
</organism>
<dbReference type="Proteomes" id="UP000230233">
    <property type="component" value="Chromosome X"/>
</dbReference>
<dbReference type="AlphaFoldDB" id="A0A2G5SYA5"/>
<evidence type="ECO:0000313" key="1">
    <source>
        <dbReference type="EMBL" id="PIC19821.1"/>
    </source>
</evidence>
<gene>
    <name evidence="1" type="primary">Cnig_chr_X.g25219</name>
    <name evidence="1" type="ORF">B9Z55_025219</name>
</gene>
<dbReference type="EMBL" id="PDUG01000006">
    <property type="protein sequence ID" value="PIC19821.1"/>
    <property type="molecule type" value="Genomic_DNA"/>
</dbReference>
<comment type="caution">
    <text evidence="1">The sequence shown here is derived from an EMBL/GenBank/DDBJ whole genome shotgun (WGS) entry which is preliminary data.</text>
</comment>
<keyword evidence="2" id="KW-1185">Reference proteome</keyword>
<sequence>MDDDLSFRLSFTKVCLRLLFMSIKHLIHNLEDENIRCLSDILLHLMRRHRSGELAYRYSRCLVRRFPRIEELDDPAADQTALLHQAWRAVRLRPQFWGQV</sequence>
<proteinExistence type="predicted"/>
<name>A0A2G5SYA5_9PELO</name>
<accession>A0A2G5SYA5</accession>
<evidence type="ECO:0000313" key="2">
    <source>
        <dbReference type="Proteomes" id="UP000230233"/>
    </source>
</evidence>
<reference evidence="2" key="1">
    <citation type="submission" date="2017-10" db="EMBL/GenBank/DDBJ databases">
        <title>Rapid genome shrinkage in a self-fertile nematode reveals novel sperm competition proteins.</title>
        <authorList>
            <person name="Yin D."/>
            <person name="Schwarz E.M."/>
            <person name="Thomas C.G."/>
            <person name="Felde R.L."/>
            <person name="Korf I.F."/>
            <person name="Cutter A.D."/>
            <person name="Schartner C.M."/>
            <person name="Ralston E.J."/>
            <person name="Meyer B.J."/>
            <person name="Haag E.S."/>
        </authorList>
    </citation>
    <scope>NUCLEOTIDE SEQUENCE [LARGE SCALE GENOMIC DNA]</scope>
    <source>
        <strain evidence="2">JU1422</strain>
    </source>
</reference>
<protein>
    <submittedName>
        <fullName evidence="1">Uncharacterized protein</fullName>
    </submittedName>
</protein>